<proteinExistence type="predicted"/>
<organism evidence="1">
    <name type="scientific">viral metagenome</name>
    <dbReference type="NCBI Taxonomy" id="1070528"/>
    <lineage>
        <taxon>unclassified sequences</taxon>
        <taxon>metagenomes</taxon>
        <taxon>organismal metagenomes</taxon>
    </lineage>
</organism>
<dbReference type="SUPFAM" id="SSF53474">
    <property type="entry name" value="alpha/beta-Hydrolases"/>
    <property type="match status" value="1"/>
</dbReference>
<dbReference type="EMBL" id="MN740284">
    <property type="protein sequence ID" value="QHT97918.1"/>
    <property type="molecule type" value="Genomic_DNA"/>
</dbReference>
<name>A0A6C0IX88_9ZZZZ</name>
<evidence type="ECO:0008006" key="2">
    <source>
        <dbReference type="Google" id="ProtNLM"/>
    </source>
</evidence>
<protein>
    <recommendedName>
        <fullName evidence="2">Peptidase S33 tripeptidyl aminopeptidase-like C-terminal domain-containing protein</fullName>
    </recommendedName>
</protein>
<dbReference type="InterPro" id="IPR029058">
    <property type="entry name" value="AB_hydrolase_fold"/>
</dbReference>
<sequence length="96" mass="10825">MTIFVFPSIHSAFAPFFLGSYDNLALCQKIEVPTLVVRATQERVIPEECADRLVEALGNWDILTTVPTGHRGYLTDGLQQRILSFNRDLVRKSEST</sequence>
<reference evidence="1" key="1">
    <citation type="journal article" date="2020" name="Nature">
        <title>Giant virus diversity and host interactions through global metagenomics.</title>
        <authorList>
            <person name="Schulz F."/>
            <person name="Roux S."/>
            <person name="Paez-Espino D."/>
            <person name="Jungbluth S."/>
            <person name="Walsh D.A."/>
            <person name="Denef V.J."/>
            <person name="McMahon K.D."/>
            <person name="Konstantinidis K.T."/>
            <person name="Eloe-Fadrosh E.A."/>
            <person name="Kyrpides N.C."/>
            <person name="Woyke T."/>
        </authorList>
    </citation>
    <scope>NUCLEOTIDE SEQUENCE</scope>
    <source>
        <strain evidence="1">GVMAG-M-3300025572-1</strain>
    </source>
</reference>
<accession>A0A6C0IX88</accession>
<dbReference type="Gene3D" id="3.40.50.1820">
    <property type="entry name" value="alpha/beta hydrolase"/>
    <property type="match status" value="1"/>
</dbReference>
<dbReference type="AlphaFoldDB" id="A0A6C0IX88"/>
<evidence type="ECO:0000313" key="1">
    <source>
        <dbReference type="EMBL" id="QHT97918.1"/>
    </source>
</evidence>